<protein>
    <recommendedName>
        <fullName evidence="6">Ca2+-binding RTX toxin-like protein</fullName>
    </recommendedName>
</protein>
<organism evidence="4 5">
    <name type="scientific">Aureimonas endophytica</name>
    <dbReference type="NCBI Taxonomy" id="2027858"/>
    <lineage>
        <taxon>Bacteria</taxon>
        <taxon>Pseudomonadati</taxon>
        <taxon>Pseudomonadota</taxon>
        <taxon>Alphaproteobacteria</taxon>
        <taxon>Hyphomicrobiales</taxon>
        <taxon>Aurantimonadaceae</taxon>
        <taxon>Aureimonas</taxon>
    </lineage>
</organism>
<dbReference type="PRINTS" id="PR00313">
    <property type="entry name" value="CABNDNGRPT"/>
</dbReference>
<dbReference type="InterPro" id="IPR011049">
    <property type="entry name" value="Serralysin-like_metalloprot_C"/>
</dbReference>
<dbReference type="EMBL" id="BMIQ01000004">
    <property type="protein sequence ID" value="GGE06746.1"/>
    <property type="molecule type" value="Genomic_DNA"/>
</dbReference>
<reference evidence="4" key="2">
    <citation type="submission" date="2020-09" db="EMBL/GenBank/DDBJ databases">
        <authorList>
            <person name="Sun Q."/>
            <person name="Zhou Y."/>
        </authorList>
    </citation>
    <scope>NUCLEOTIDE SEQUENCE</scope>
    <source>
        <strain evidence="4">CGMCC 1.15367</strain>
    </source>
</reference>
<dbReference type="InterPro" id="IPR001343">
    <property type="entry name" value="Hemolysn_Ca-bd"/>
</dbReference>
<accession>A0A917E6Y5</accession>
<name>A0A917E6Y5_9HYPH</name>
<dbReference type="GO" id="GO:0005576">
    <property type="term" value="C:extracellular region"/>
    <property type="evidence" value="ECO:0007669"/>
    <property type="project" value="UniProtKB-SubCell"/>
</dbReference>
<dbReference type="PANTHER" id="PTHR38340">
    <property type="entry name" value="S-LAYER PROTEIN"/>
    <property type="match status" value="1"/>
</dbReference>
<dbReference type="Proteomes" id="UP000644699">
    <property type="component" value="Unassembled WGS sequence"/>
</dbReference>
<keyword evidence="5" id="KW-1185">Reference proteome</keyword>
<dbReference type="InterPro" id="IPR018511">
    <property type="entry name" value="Hemolysin-typ_Ca-bd_CS"/>
</dbReference>
<comment type="subcellular location">
    <subcellularLocation>
        <location evidence="1">Secreted</location>
    </subcellularLocation>
</comment>
<sequence length="661" mass="67103">MTTFTTTSPTSQGALPTGVTEIGGVVLDLVGLNGVRIVSQLSAASLYNGYSVANTTIGTQTGFSDTTLAALGGGLKEAAVRITLYDGDTAAGNFDFHQNRLTLNGVDFGDFSDVQTQITTNDGKTSSATQNGFPNDRLATGWFASSDSALLKQFYDSLVSHKAVAFALTDVDPTDNLLDFTRGVAGSLVDIGKPPVPVNQAPVIEHHSLSPVLGACDTHATIGADDLHATDAEGAALTYTITGASIGTLLVNGDIAGVGTSFTQADIDAGRVTLFGGAVLPGSAVATPNGAISGAGISFADSFHFSVSDGVNKVAGTFDAAYAGYDSVQTSAQWGGYWGGSGKDFMLGTDGADTMSGGEGCDTLIGNGGDDNLNGQGGNNRIFGGEGRDTLTGDNGDDLLDGGNGDDQLHANGGNNTLFGGAGNDRITAGEGNDLAFGGDGDDQIDVNGGNNRVNGGAGNDRITTGNGNDTIVAGAGDDVVYANGGSNKIQLGGISGAVSDGNDQFWTGNGADKFALFLDDRDGKAAGFGHDTINGFRIAEGDQLLAFNPAKGFWDDKANLASLADSGFVSGARSADGGDLTLTFAKGQAAESSVTLKWFFWDNGQFLTDGERQTGFGQSIATDKLVGILEDVIQDGGTVGVSGTDFVAKGLNYVAGDFHL</sequence>
<keyword evidence="2" id="KW-0964">Secreted</keyword>
<dbReference type="RefSeq" id="WP_188909368.1">
    <property type="nucleotide sequence ID" value="NZ_BMIQ01000004.1"/>
</dbReference>
<evidence type="ECO:0000313" key="4">
    <source>
        <dbReference type="EMBL" id="GGE06746.1"/>
    </source>
</evidence>
<feature type="region of interest" description="Disordered" evidence="3">
    <location>
        <begin position="366"/>
        <end position="406"/>
    </location>
</feature>
<gene>
    <name evidence="4" type="ORF">GCM10011390_27290</name>
</gene>
<evidence type="ECO:0008006" key="6">
    <source>
        <dbReference type="Google" id="ProtNLM"/>
    </source>
</evidence>
<dbReference type="Pfam" id="PF00353">
    <property type="entry name" value="HemolysinCabind"/>
    <property type="match status" value="4"/>
</dbReference>
<dbReference type="PANTHER" id="PTHR38340:SF1">
    <property type="entry name" value="S-LAYER PROTEIN"/>
    <property type="match status" value="1"/>
</dbReference>
<dbReference type="SUPFAM" id="SSF51120">
    <property type="entry name" value="beta-Roll"/>
    <property type="match status" value="2"/>
</dbReference>
<evidence type="ECO:0000313" key="5">
    <source>
        <dbReference type="Proteomes" id="UP000644699"/>
    </source>
</evidence>
<dbReference type="PROSITE" id="PS00330">
    <property type="entry name" value="HEMOLYSIN_CALCIUM"/>
    <property type="match status" value="1"/>
</dbReference>
<proteinExistence type="predicted"/>
<reference evidence="4" key="1">
    <citation type="journal article" date="2014" name="Int. J. Syst. Evol. Microbiol.">
        <title>Complete genome sequence of Corynebacterium casei LMG S-19264T (=DSM 44701T), isolated from a smear-ripened cheese.</title>
        <authorList>
            <consortium name="US DOE Joint Genome Institute (JGI-PGF)"/>
            <person name="Walter F."/>
            <person name="Albersmeier A."/>
            <person name="Kalinowski J."/>
            <person name="Ruckert C."/>
        </authorList>
    </citation>
    <scope>NUCLEOTIDE SEQUENCE</scope>
    <source>
        <strain evidence="4">CGMCC 1.15367</strain>
    </source>
</reference>
<dbReference type="Gene3D" id="2.150.10.10">
    <property type="entry name" value="Serralysin-like metalloprotease, C-terminal"/>
    <property type="match status" value="3"/>
</dbReference>
<evidence type="ECO:0000256" key="1">
    <source>
        <dbReference type="ARBA" id="ARBA00004613"/>
    </source>
</evidence>
<dbReference type="GO" id="GO:0005509">
    <property type="term" value="F:calcium ion binding"/>
    <property type="evidence" value="ECO:0007669"/>
    <property type="project" value="InterPro"/>
</dbReference>
<dbReference type="AlphaFoldDB" id="A0A917E6Y5"/>
<comment type="caution">
    <text evidence="4">The sequence shown here is derived from an EMBL/GenBank/DDBJ whole genome shotgun (WGS) entry which is preliminary data.</text>
</comment>
<evidence type="ECO:0000256" key="2">
    <source>
        <dbReference type="ARBA" id="ARBA00022525"/>
    </source>
</evidence>
<dbReference type="InterPro" id="IPR050557">
    <property type="entry name" value="RTX_toxin/Mannuronan_C5-epim"/>
</dbReference>
<evidence type="ECO:0000256" key="3">
    <source>
        <dbReference type="SAM" id="MobiDB-lite"/>
    </source>
</evidence>